<evidence type="ECO:0000256" key="5">
    <source>
        <dbReference type="ARBA" id="ARBA00022692"/>
    </source>
</evidence>
<keyword evidence="4" id="KW-1003">Cell membrane</keyword>
<dbReference type="GO" id="GO:0005743">
    <property type="term" value="C:mitochondrial inner membrane"/>
    <property type="evidence" value="ECO:0007669"/>
    <property type="project" value="TreeGrafter"/>
</dbReference>
<dbReference type="PANTHER" id="PTHR24221">
    <property type="entry name" value="ATP-BINDING CASSETTE SUB-FAMILY B"/>
    <property type="match status" value="1"/>
</dbReference>
<dbReference type="InterPro" id="IPR003593">
    <property type="entry name" value="AAA+_ATPase"/>
</dbReference>
<feature type="domain" description="ABC transmembrane type-1" evidence="12">
    <location>
        <begin position="58"/>
        <end position="341"/>
    </location>
</feature>
<dbReference type="GO" id="GO:0016887">
    <property type="term" value="F:ATP hydrolysis activity"/>
    <property type="evidence" value="ECO:0007669"/>
    <property type="project" value="InterPro"/>
</dbReference>
<keyword evidence="7" id="KW-0067">ATP-binding</keyword>
<dbReference type="PROSITE" id="PS00211">
    <property type="entry name" value="ABC_TRANSPORTER_1"/>
    <property type="match status" value="1"/>
</dbReference>
<dbReference type="SUPFAM" id="SSF90123">
    <property type="entry name" value="ABC transporter transmembrane region"/>
    <property type="match status" value="1"/>
</dbReference>
<dbReference type="GO" id="GO:0005524">
    <property type="term" value="F:ATP binding"/>
    <property type="evidence" value="ECO:0007669"/>
    <property type="project" value="UniProtKB-KW"/>
</dbReference>
<evidence type="ECO:0000256" key="4">
    <source>
        <dbReference type="ARBA" id="ARBA00022475"/>
    </source>
</evidence>
<dbReference type="SUPFAM" id="SSF52540">
    <property type="entry name" value="P-loop containing nucleoside triphosphate hydrolases"/>
    <property type="match status" value="1"/>
</dbReference>
<evidence type="ECO:0000313" key="14">
    <source>
        <dbReference type="Proteomes" id="UP000187209"/>
    </source>
</evidence>
<dbReference type="AlphaFoldDB" id="A0A1R2B9H9"/>
<dbReference type="InterPro" id="IPR017871">
    <property type="entry name" value="ABC_transporter-like_CS"/>
</dbReference>
<dbReference type="EMBL" id="MPUH01000825">
    <property type="protein sequence ID" value="OMJ73397.1"/>
    <property type="molecule type" value="Genomic_DNA"/>
</dbReference>
<keyword evidence="3" id="KW-0813">Transport</keyword>
<evidence type="ECO:0000256" key="3">
    <source>
        <dbReference type="ARBA" id="ARBA00022448"/>
    </source>
</evidence>
<evidence type="ECO:0000256" key="6">
    <source>
        <dbReference type="ARBA" id="ARBA00022741"/>
    </source>
</evidence>
<dbReference type="Pfam" id="PF00664">
    <property type="entry name" value="ABC_membrane"/>
    <property type="match status" value="1"/>
</dbReference>
<protein>
    <submittedName>
        <fullName evidence="13">Uncharacterized protein</fullName>
    </submittedName>
</protein>
<evidence type="ECO:0000256" key="2">
    <source>
        <dbReference type="ARBA" id="ARBA00004651"/>
    </source>
</evidence>
<dbReference type="PROSITE" id="PS50929">
    <property type="entry name" value="ABC_TM1F"/>
    <property type="match status" value="1"/>
</dbReference>
<keyword evidence="14" id="KW-1185">Reference proteome</keyword>
<dbReference type="InterPro" id="IPR036640">
    <property type="entry name" value="ABC1_TM_sf"/>
</dbReference>
<dbReference type="InterPro" id="IPR011527">
    <property type="entry name" value="ABC1_TM_dom"/>
</dbReference>
<gene>
    <name evidence="13" type="ORF">SteCoe_27929</name>
</gene>
<evidence type="ECO:0000256" key="9">
    <source>
        <dbReference type="ARBA" id="ARBA00023136"/>
    </source>
</evidence>
<evidence type="ECO:0000313" key="13">
    <source>
        <dbReference type="EMBL" id="OMJ73397.1"/>
    </source>
</evidence>
<feature type="transmembrane region" description="Helical" evidence="10">
    <location>
        <begin position="168"/>
        <end position="189"/>
    </location>
</feature>
<dbReference type="InterPro" id="IPR003439">
    <property type="entry name" value="ABC_transporter-like_ATP-bd"/>
</dbReference>
<feature type="transmembrane region" description="Helical" evidence="10">
    <location>
        <begin position="90"/>
        <end position="112"/>
    </location>
</feature>
<keyword evidence="6" id="KW-0547">Nucleotide-binding</keyword>
<evidence type="ECO:0000259" key="12">
    <source>
        <dbReference type="PROSITE" id="PS50929"/>
    </source>
</evidence>
<feature type="transmembrane region" description="Helical" evidence="10">
    <location>
        <begin position="195"/>
        <end position="212"/>
    </location>
</feature>
<keyword evidence="5 10" id="KW-0812">Transmembrane</keyword>
<evidence type="ECO:0000256" key="10">
    <source>
        <dbReference type="SAM" id="Phobius"/>
    </source>
</evidence>
<dbReference type="Gene3D" id="1.20.1560.10">
    <property type="entry name" value="ABC transporter type 1, transmembrane domain"/>
    <property type="match status" value="1"/>
</dbReference>
<dbReference type="GO" id="GO:0006879">
    <property type="term" value="P:intracellular iron ion homeostasis"/>
    <property type="evidence" value="ECO:0007669"/>
    <property type="project" value="TreeGrafter"/>
</dbReference>
<name>A0A1R2B9H9_9CILI</name>
<accession>A0A1R2B9H9</accession>
<evidence type="ECO:0000256" key="7">
    <source>
        <dbReference type="ARBA" id="ARBA00022840"/>
    </source>
</evidence>
<dbReference type="PROSITE" id="PS50893">
    <property type="entry name" value="ABC_TRANSPORTER_2"/>
    <property type="match status" value="1"/>
</dbReference>
<dbReference type="GO" id="GO:0005886">
    <property type="term" value="C:plasma membrane"/>
    <property type="evidence" value="ECO:0007669"/>
    <property type="project" value="UniProtKB-SubCell"/>
</dbReference>
<sequence>MMSKFQRIRHFHLENKHKIYLPRFVEKQATKSYPMSRTIKFIWPYMFPKEKNIRKITWATFGLLLSSKFLNAYVPFILKEAVNSISLTNPALFYTGSVFISYALSRALVVAIQELRVALFSRVMINAMKDVSTKVFSHLHALDYTFHQESTRITLYSVNRSMRGIESYLRFTSLYVLPTILEFLLASGVLFYSCGWPYLVTLGGTVSVYYVFTTKYSDIRNQYISQQKIKSKALDFVTSESMMNFETVKYFSNDELEKRRYNYFLQQKLDGNYLITSSLSKLNSGQQLIFNVGLGTNLLLALSQVHAGTMTIGDIFMIQTFFMSLQFPLNFLGSIYRELTESQIELNELYDLLDIKSKVIESANAKDYEYKGGRIQIENVEYSAGKKIFDGINLEIEPGTTNAFIGESGTGKTSLFRLIYRLFDPDQGRIMIDGQDLKDLKLESLRQSVAIVPQTPTLFNDTIFYNVIYGNPTATKEQVIEACKLANIHQRICEFPEGYDSLVGELGSKLSGGERQRLALARCLLKNAKFYLLDEFTSAMDSKNEQEILASMKTLFKNKTIIYNTHRLSSIIFVDKIFVISGGKICETGTHDSLLKIPNSKYSQLWYKFISNKN</sequence>
<organism evidence="13 14">
    <name type="scientific">Stentor coeruleus</name>
    <dbReference type="NCBI Taxonomy" id="5963"/>
    <lineage>
        <taxon>Eukaryota</taxon>
        <taxon>Sar</taxon>
        <taxon>Alveolata</taxon>
        <taxon>Ciliophora</taxon>
        <taxon>Postciliodesmatophora</taxon>
        <taxon>Heterotrichea</taxon>
        <taxon>Heterotrichida</taxon>
        <taxon>Stentoridae</taxon>
        <taxon>Stentor</taxon>
    </lineage>
</organism>
<proteinExistence type="predicted"/>
<dbReference type="Gene3D" id="3.40.50.300">
    <property type="entry name" value="P-loop containing nucleotide triphosphate hydrolases"/>
    <property type="match status" value="1"/>
</dbReference>
<reference evidence="13 14" key="1">
    <citation type="submission" date="2016-11" db="EMBL/GenBank/DDBJ databases">
        <title>The macronuclear genome of Stentor coeruleus: a giant cell with tiny introns.</title>
        <authorList>
            <person name="Slabodnick M."/>
            <person name="Ruby J.G."/>
            <person name="Reiff S.B."/>
            <person name="Swart E.C."/>
            <person name="Gosai S."/>
            <person name="Prabakaran S."/>
            <person name="Witkowska E."/>
            <person name="Larue G.E."/>
            <person name="Fisher S."/>
            <person name="Freeman R.M."/>
            <person name="Gunawardena J."/>
            <person name="Chu W."/>
            <person name="Stover N.A."/>
            <person name="Gregory B.D."/>
            <person name="Nowacki M."/>
            <person name="Derisi J."/>
            <person name="Roy S.W."/>
            <person name="Marshall W.F."/>
            <person name="Sood P."/>
        </authorList>
    </citation>
    <scope>NUCLEOTIDE SEQUENCE [LARGE SCALE GENOMIC DNA]</scope>
    <source>
        <strain evidence="13">WM001</strain>
    </source>
</reference>
<comment type="subcellular location">
    <subcellularLocation>
        <location evidence="2">Cell membrane</location>
        <topology evidence="2">Multi-pass membrane protein</topology>
    </subcellularLocation>
    <subcellularLocation>
        <location evidence="1">Mitochondrion membrane</location>
        <topology evidence="1">Multi-pass membrane protein</topology>
    </subcellularLocation>
</comment>
<dbReference type="InterPro" id="IPR027417">
    <property type="entry name" value="P-loop_NTPase"/>
</dbReference>
<dbReference type="GO" id="GO:0140359">
    <property type="term" value="F:ABC-type transporter activity"/>
    <property type="evidence" value="ECO:0007669"/>
    <property type="project" value="InterPro"/>
</dbReference>
<dbReference type="FunFam" id="3.40.50.300:FF:000221">
    <property type="entry name" value="Multidrug ABC transporter ATP-binding protein"/>
    <property type="match status" value="1"/>
</dbReference>
<keyword evidence="9 10" id="KW-0472">Membrane</keyword>
<dbReference type="OrthoDB" id="6500128at2759"/>
<dbReference type="CDD" id="cd18582">
    <property type="entry name" value="ABC_6TM_ATM1_ABCB7"/>
    <property type="match status" value="1"/>
</dbReference>
<feature type="domain" description="ABC transporter" evidence="11">
    <location>
        <begin position="375"/>
        <end position="607"/>
    </location>
</feature>
<evidence type="ECO:0000256" key="8">
    <source>
        <dbReference type="ARBA" id="ARBA00022989"/>
    </source>
</evidence>
<dbReference type="InterPro" id="IPR039421">
    <property type="entry name" value="Type_1_exporter"/>
</dbReference>
<feature type="transmembrane region" description="Helical" evidence="10">
    <location>
        <begin position="56"/>
        <end position="78"/>
    </location>
</feature>
<evidence type="ECO:0000259" key="11">
    <source>
        <dbReference type="PROSITE" id="PS50893"/>
    </source>
</evidence>
<evidence type="ECO:0000256" key="1">
    <source>
        <dbReference type="ARBA" id="ARBA00004225"/>
    </source>
</evidence>
<dbReference type="Proteomes" id="UP000187209">
    <property type="component" value="Unassembled WGS sequence"/>
</dbReference>
<comment type="caution">
    <text evidence="13">The sequence shown here is derived from an EMBL/GenBank/DDBJ whole genome shotgun (WGS) entry which is preliminary data.</text>
</comment>
<dbReference type="PANTHER" id="PTHR24221:SF402">
    <property type="entry name" value="IRON-SULFUR CLUSTERS TRANSPORTER ABCB7, MITOCHONDRIAL"/>
    <property type="match status" value="1"/>
</dbReference>
<dbReference type="SMART" id="SM00382">
    <property type="entry name" value="AAA"/>
    <property type="match status" value="1"/>
</dbReference>
<keyword evidence="8 10" id="KW-1133">Transmembrane helix</keyword>
<dbReference type="Pfam" id="PF00005">
    <property type="entry name" value="ABC_tran"/>
    <property type="match status" value="1"/>
</dbReference>